<comment type="similarity">
    <text evidence="1">Belongs to the sterol desaturase family.</text>
</comment>
<keyword evidence="9" id="KW-1185">Reference proteome</keyword>
<dbReference type="Pfam" id="PF04116">
    <property type="entry name" value="FA_hydroxylase"/>
    <property type="match status" value="1"/>
</dbReference>
<dbReference type="GO" id="GO:0016117">
    <property type="term" value="P:carotenoid biosynthetic process"/>
    <property type="evidence" value="ECO:0007669"/>
    <property type="project" value="UniProtKB-KW"/>
</dbReference>
<dbReference type="GO" id="GO:0010291">
    <property type="term" value="F:beta-carotene 3-hydroxylase activity"/>
    <property type="evidence" value="ECO:0007669"/>
    <property type="project" value="UniProtKB-EC"/>
</dbReference>
<evidence type="ECO:0000313" key="8">
    <source>
        <dbReference type="EMBL" id="GAQ89372.1"/>
    </source>
</evidence>
<evidence type="ECO:0000313" key="9">
    <source>
        <dbReference type="Proteomes" id="UP000054558"/>
    </source>
</evidence>
<dbReference type="OMA" id="TQFGNSF"/>
<evidence type="ECO:0000256" key="5">
    <source>
        <dbReference type="SAM" id="MobiDB-lite"/>
    </source>
</evidence>
<dbReference type="EC" id="1.14.15.24" evidence="4"/>
<evidence type="ECO:0000259" key="7">
    <source>
        <dbReference type="Pfam" id="PF04116"/>
    </source>
</evidence>
<evidence type="ECO:0000256" key="2">
    <source>
        <dbReference type="ARBA" id="ARBA00022746"/>
    </source>
</evidence>
<accession>A0A1Y1IH30</accession>
<dbReference type="AlphaFoldDB" id="A0A1Y1IH30"/>
<gene>
    <name evidence="8" type="ORF">KFL_005150050</name>
</gene>
<keyword evidence="6" id="KW-0812">Transmembrane</keyword>
<feature type="region of interest" description="Disordered" evidence="5">
    <location>
        <begin position="101"/>
        <end position="121"/>
    </location>
</feature>
<protein>
    <recommendedName>
        <fullName evidence="4">beta-carotene 3-hydroxylase</fullName>
        <ecNumber evidence="4">1.14.15.24</ecNumber>
    </recommendedName>
</protein>
<dbReference type="InterPro" id="IPR045019">
    <property type="entry name" value="BETA-OHASE-like"/>
</dbReference>
<dbReference type="Proteomes" id="UP000054558">
    <property type="component" value="Unassembled WGS sequence"/>
</dbReference>
<organism evidence="8 9">
    <name type="scientific">Klebsormidium nitens</name>
    <name type="common">Green alga</name>
    <name type="synonym">Ulothrix nitens</name>
    <dbReference type="NCBI Taxonomy" id="105231"/>
    <lineage>
        <taxon>Eukaryota</taxon>
        <taxon>Viridiplantae</taxon>
        <taxon>Streptophyta</taxon>
        <taxon>Klebsormidiophyceae</taxon>
        <taxon>Klebsormidiales</taxon>
        <taxon>Klebsormidiaceae</taxon>
        <taxon>Klebsormidium</taxon>
    </lineage>
</organism>
<sequence>MAGATCRSGAAGAGLLGPQVVLSASKCQPSQIDLRHTKLQPAISARGGHSRQKLGTGKGFVEGIGISQLKQLKNVDRNKRKKVLRTAAVLVNEDPMFSGRGRDADFAESSGRDATDANAGSPLDELLQTGRALKFAASIDEESARQRALDRRLRRKSERASYQVAAIASTLGFTALAGAAVYHRFLWQIPEGGSPPYLEMAGTFALAIGALVGMEYWARWAHKALWHASLWNLHESHHRPREGPFEANDIFAIINAVPAIALLAYGFFNHGFIPGLCFGAGLGITMFGMAYMFVHDGLVHRRFPVGPIGDLPYLQKVAAAHQMHHADKFEGVPYGLFLGPEELERVGGLEDMEALIQKQRLSRETLATK</sequence>
<dbReference type="PANTHER" id="PTHR31899">
    <property type="entry name" value="BETA-CAROTENE 3-HYDROXYLASE 1, CHLOROPLASTIC"/>
    <property type="match status" value="1"/>
</dbReference>
<feature type="transmembrane region" description="Helical" evidence="6">
    <location>
        <begin position="247"/>
        <end position="267"/>
    </location>
</feature>
<dbReference type="InterPro" id="IPR006694">
    <property type="entry name" value="Fatty_acid_hydroxylase"/>
</dbReference>
<keyword evidence="6" id="KW-1133">Transmembrane helix</keyword>
<reference evidence="8 9" key="1">
    <citation type="journal article" date="2014" name="Nat. Commun.">
        <title>Klebsormidium flaccidum genome reveals primary factors for plant terrestrial adaptation.</title>
        <authorList>
            <person name="Hori K."/>
            <person name="Maruyama F."/>
            <person name="Fujisawa T."/>
            <person name="Togashi T."/>
            <person name="Yamamoto N."/>
            <person name="Seo M."/>
            <person name="Sato S."/>
            <person name="Yamada T."/>
            <person name="Mori H."/>
            <person name="Tajima N."/>
            <person name="Moriyama T."/>
            <person name="Ikeuchi M."/>
            <person name="Watanabe M."/>
            <person name="Wada H."/>
            <person name="Kobayashi K."/>
            <person name="Saito M."/>
            <person name="Masuda T."/>
            <person name="Sasaki-Sekimoto Y."/>
            <person name="Mashiguchi K."/>
            <person name="Awai K."/>
            <person name="Shimojima M."/>
            <person name="Masuda S."/>
            <person name="Iwai M."/>
            <person name="Nobusawa T."/>
            <person name="Narise T."/>
            <person name="Kondo S."/>
            <person name="Saito H."/>
            <person name="Sato R."/>
            <person name="Murakawa M."/>
            <person name="Ihara Y."/>
            <person name="Oshima-Yamada Y."/>
            <person name="Ohtaka K."/>
            <person name="Satoh M."/>
            <person name="Sonobe K."/>
            <person name="Ishii M."/>
            <person name="Ohtani R."/>
            <person name="Kanamori-Sato M."/>
            <person name="Honoki R."/>
            <person name="Miyazaki D."/>
            <person name="Mochizuki H."/>
            <person name="Umetsu J."/>
            <person name="Higashi K."/>
            <person name="Shibata D."/>
            <person name="Kamiya Y."/>
            <person name="Sato N."/>
            <person name="Nakamura Y."/>
            <person name="Tabata S."/>
            <person name="Ida S."/>
            <person name="Kurokawa K."/>
            <person name="Ohta H."/>
        </authorList>
    </citation>
    <scope>NUCLEOTIDE SEQUENCE [LARGE SCALE GENOMIC DNA]</scope>
    <source>
        <strain evidence="8 9">NIES-2285</strain>
    </source>
</reference>
<feature type="compositionally biased region" description="Basic and acidic residues" evidence="5">
    <location>
        <begin position="101"/>
        <end position="115"/>
    </location>
</feature>
<dbReference type="EMBL" id="DF237464">
    <property type="protein sequence ID" value="GAQ89372.1"/>
    <property type="molecule type" value="Genomic_DNA"/>
</dbReference>
<keyword evidence="2" id="KW-0125">Carotenoid biosynthesis</keyword>
<feature type="transmembrane region" description="Helical" evidence="6">
    <location>
        <begin position="273"/>
        <end position="294"/>
    </location>
</feature>
<keyword evidence="6" id="KW-0472">Membrane</keyword>
<evidence type="ECO:0000256" key="1">
    <source>
        <dbReference type="ARBA" id="ARBA00009324"/>
    </source>
</evidence>
<dbReference type="STRING" id="105231.A0A1Y1IH30"/>
<feature type="transmembrane region" description="Helical" evidence="6">
    <location>
        <begin position="160"/>
        <end position="185"/>
    </location>
</feature>
<feature type="transmembrane region" description="Helical" evidence="6">
    <location>
        <begin position="197"/>
        <end position="218"/>
    </location>
</feature>
<keyword evidence="3" id="KW-0560">Oxidoreductase</keyword>
<evidence type="ECO:0000256" key="4">
    <source>
        <dbReference type="ARBA" id="ARBA00026097"/>
    </source>
</evidence>
<dbReference type="OrthoDB" id="9990796at2759"/>
<name>A0A1Y1IH30_KLENI</name>
<evidence type="ECO:0000256" key="3">
    <source>
        <dbReference type="ARBA" id="ARBA00023002"/>
    </source>
</evidence>
<evidence type="ECO:0000256" key="6">
    <source>
        <dbReference type="SAM" id="Phobius"/>
    </source>
</evidence>
<feature type="domain" description="Fatty acid hydroxylase" evidence="7">
    <location>
        <begin position="209"/>
        <end position="338"/>
    </location>
</feature>
<dbReference type="PANTHER" id="PTHR31899:SF9">
    <property type="entry name" value="BETA-CAROTENE 3-HYDROXYLASE 1, CHLOROPLASTIC"/>
    <property type="match status" value="1"/>
</dbReference>
<proteinExistence type="inferred from homology"/>
<dbReference type="GO" id="GO:0005506">
    <property type="term" value="F:iron ion binding"/>
    <property type="evidence" value="ECO:0007669"/>
    <property type="project" value="InterPro"/>
</dbReference>